<feature type="non-terminal residue" evidence="1">
    <location>
        <position position="1"/>
    </location>
</feature>
<dbReference type="EMBL" id="KN822012">
    <property type="protein sequence ID" value="KIM67459.1"/>
    <property type="molecule type" value="Genomic_DNA"/>
</dbReference>
<evidence type="ECO:0000313" key="2">
    <source>
        <dbReference type="Proteomes" id="UP000053989"/>
    </source>
</evidence>
<evidence type="ECO:0000313" key="1">
    <source>
        <dbReference type="EMBL" id="KIM67459.1"/>
    </source>
</evidence>
<dbReference type="HOGENOM" id="CLU_068731_1_0_1"/>
<keyword evidence="2" id="KW-1185">Reference proteome</keyword>
<accession>A0A0C3EGM7</accession>
<name>A0A0C3EGM7_9AGAM</name>
<dbReference type="OrthoDB" id="3208495at2759"/>
<sequence>RLPKRFRDMLPEPPQLLPPANLDNLVPSAPTCDMDGSDPLTIQTLLLRSCQIYQTQLNLFGLFCHYDKETLPAYNPEDTSDDITVSQPTGARTFVSPSDWLLNTKNQFYLYPNKTSLYLGDWYWNQGALKSKVDFKQLLNIIGSPSFRADNIRHTKWALIDCGLGTLTTSDDPEHSPDVTISVPFSQRSANPGPIDYSVPNFYHHSRAHFGSKCPSFVPL</sequence>
<organism evidence="1 2">
    <name type="scientific">Scleroderma citrinum Foug A</name>
    <dbReference type="NCBI Taxonomy" id="1036808"/>
    <lineage>
        <taxon>Eukaryota</taxon>
        <taxon>Fungi</taxon>
        <taxon>Dikarya</taxon>
        <taxon>Basidiomycota</taxon>
        <taxon>Agaricomycotina</taxon>
        <taxon>Agaricomycetes</taxon>
        <taxon>Agaricomycetidae</taxon>
        <taxon>Boletales</taxon>
        <taxon>Sclerodermatineae</taxon>
        <taxon>Sclerodermataceae</taxon>
        <taxon>Scleroderma</taxon>
    </lineage>
</organism>
<dbReference type="STRING" id="1036808.A0A0C3EGM7"/>
<dbReference type="InParanoid" id="A0A0C3EGM7"/>
<dbReference type="Proteomes" id="UP000053989">
    <property type="component" value="Unassembled WGS sequence"/>
</dbReference>
<reference evidence="2" key="2">
    <citation type="submission" date="2015-01" db="EMBL/GenBank/DDBJ databases">
        <title>Evolutionary Origins and Diversification of the Mycorrhizal Mutualists.</title>
        <authorList>
            <consortium name="DOE Joint Genome Institute"/>
            <consortium name="Mycorrhizal Genomics Consortium"/>
            <person name="Kohler A."/>
            <person name="Kuo A."/>
            <person name="Nagy L.G."/>
            <person name="Floudas D."/>
            <person name="Copeland A."/>
            <person name="Barry K.W."/>
            <person name="Cichocki N."/>
            <person name="Veneault-Fourrey C."/>
            <person name="LaButti K."/>
            <person name="Lindquist E.A."/>
            <person name="Lipzen A."/>
            <person name="Lundell T."/>
            <person name="Morin E."/>
            <person name="Murat C."/>
            <person name="Riley R."/>
            <person name="Ohm R."/>
            <person name="Sun H."/>
            <person name="Tunlid A."/>
            <person name="Henrissat B."/>
            <person name="Grigoriev I.V."/>
            <person name="Hibbett D.S."/>
            <person name="Martin F."/>
        </authorList>
    </citation>
    <scope>NUCLEOTIDE SEQUENCE [LARGE SCALE GENOMIC DNA]</scope>
    <source>
        <strain evidence="2">Foug A</strain>
    </source>
</reference>
<gene>
    <name evidence="1" type="ORF">SCLCIDRAFT_107697</name>
</gene>
<dbReference type="AlphaFoldDB" id="A0A0C3EGM7"/>
<proteinExistence type="predicted"/>
<protein>
    <submittedName>
        <fullName evidence="1">Uncharacterized protein</fullName>
    </submittedName>
</protein>
<reference evidence="1 2" key="1">
    <citation type="submission" date="2014-04" db="EMBL/GenBank/DDBJ databases">
        <authorList>
            <consortium name="DOE Joint Genome Institute"/>
            <person name="Kuo A."/>
            <person name="Kohler A."/>
            <person name="Nagy L.G."/>
            <person name="Floudas D."/>
            <person name="Copeland A."/>
            <person name="Barry K.W."/>
            <person name="Cichocki N."/>
            <person name="Veneault-Fourrey C."/>
            <person name="LaButti K."/>
            <person name="Lindquist E.A."/>
            <person name="Lipzen A."/>
            <person name="Lundell T."/>
            <person name="Morin E."/>
            <person name="Murat C."/>
            <person name="Sun H."/>
            <person name="Tunlid A."/>
            <person name="Henrissat B."/>
            <person name="Grigoriev I.V."/>
            <person name="Hibbett D.S."/>
            <person name="Martin F."/>
            <person name="Nordberg H.P."/>
            <person name="Cantor M.N."/>
            <person name="Hua S.X."/>
        </authorList>
    </citation>
    <scope>NUCLEOTIDE SEQUENCE [LARGE SCALE GENOMIC DNA]</scope>
    <source>
        <strain evidence="1 2">Foug A</strain>
    </source>
</reference>